<dbReference type="EMBL" id="FJXR01000062">
    <property type="protein sequence ID" value="CZW50948.1"/>
    <property type="molecule type" value="Genomic_DNA"/>
</dbReference>
<dbReference type="RefSeq" id="WP_032640629.1">
    <property type="nucleotide sequence ID" value="NZ_FJXR01000062.1"/>
</dbReference>
<dbReference type="Proteomes" id="UP000076008">
    <property type="component" value="Unassembled WGS sequence"/>
</dbReference>
<reference evidence="1 2" key="1">
    <citation type="submission" date="2016-03" db="EMBL/GenBank/DDBJ databases">
        <authorList>
            <consortium name="Pathogen Informatics"/>
        </authorList>
    </citation>
    <scope>NUCLEOTIDE SEQUENCE [LARGE SCALE GENOMIC DNA]</scope>
    <source>
        <strain evidence="2">e1252</strain>
    </source>
</reference>
<evidence type="ECO:0000313" key="1">
    <source>
        <dbReference type="EMBL" id="CZW50948.1"/>
    </source>
</evidence>
<evidence type="ECO:0000313" key="2">
    <source>
        <dbReference type="Proteomes" id="UP000076008"/>
    </source>
</evidence>
<dbReference type="AlphaFoldDB" id="A0A144VH04"/>
<dbReference type="SUPFAM" id="SSF46575">
    <property type="entry name" value="DNA polymerase III theta subunit-like"/>
    <property type="match status" value="1"/>
</dbReference>
<organism evidence="1 2">
    <name type="scientific">Enterobacter cloacae</name>
    <dbReference type="NCBI Taxonomy" id="550"/>
    <lineage>
        <taxon>Bacteria</taxon>
        <taxon>Pseudomonadati</taxon>
        <taxon>Pseudomonadota</taxon>
        <taxon>Gammaproteobacteria</taxon>
        <taxon>Enterobacterales</taxon>
        <taxon>Enterobacteriaceae</taxon>
        <taxon>Enterobacter</taxon>
        <taxon>Enterobacter cloacae complex</taxon>
    </lineage>
</organism>
<dbReference type="GO" id="GO:0003887">
    <property type="term" value="F:DNA-directed DNA polymerase activity"/>
    <property type="evidence" value="ECO:0007669"/>
    <property type="project" value="InterPro"/>
</dbReference>
<accession>A0A144VH04</accession>
<dbReference type="GO" id="GO:0003677">
    <property type="term" value="F:DNA binding"/>
    <property type="evidence" value="ECO:0007669"/>
    <property type="project" value="InterPro"/>
</dbReference>
<protein>
    <submittedName>
        <fullName evidence="1">Putative cytoplasmic protein</fullName>
    </submittedName>
</protein>
<dbReference type="Gene3D" id="1.20.58.250">
    <property type="entry name" value="DNA polymerase III-theta"/>
    <property type="match status" value="1"/>
</dbReference>
<dbReference type="GO" id="GO:0006260">
    <property type="term" value="P:DNA replication"/>
    <property type="evidence" value="ECO:0007669"/>
    <property type="project" value="InterPro"/>
</dbReference>
<dbReference type="InterPro" id="IPR036745">
    <property type="entry name" value="PolIII_theta_sf"/>
</dbReference>
<gene>
    <name evidence="1" type="ORF">SAMEA2273318_04976</name>
</gene>
<proteinExistence type="predicted"/>
<sequence length="66" mass="7791">MEKMGDSLPIILDKAVDFMASTQAFKEYMKQSSVSEHIPEDIPDEKVFFYIQRLNYYRSIYHPIGK</sequence>
<name>A0A144VH04_ENTCL</name>